<dbReference type="AlphaFoldDB" id="A0A174EQH2"/>
<keyword evidence="4 8" id="KW-0812">Transmembrane</keyword>
<organism evidence="9 10">
    <name type="scientific">Flavonifractor plautii</name>
    <name type="common">Fusobacterium plautii</name>
    <dbReference type="NCBI Taxonomy" id="292800"/>
    <lineage>
        <taxon>Bacteria</taxon>
        <taxon>Bacillati</taxon>
        <taxon>Bacillota</taxon>
        <taxon>Clostridia</taxon>
        <taxon>Eubacteriales</taxon>
        <taxon>Oscillospiraceae</taxon>
        <taxon>Flavonifractor</taxon>
    </lineage>
</organism>
<dbReference type="InterPro" id="IPR003689">
    <property type="entry name" value="ZIP"/>
</dbReference>
<protein>
    <submittedName>
        <fullName evidence="9">Zinc transporter ZupT</fullName>
    </submittedName>
</protein>
<evidence type="ECO:0000256" key="2">
    <source>
        <dbReference type="ARBA" id="ARBA00006939"/>
    </source>
</evidence>
<evidence type="ECO:0000256" key="1">
    <source>
        <dbReference type="ARBA" id="ARBA00004651"/>
    </source>
</evidence>
<dbReference type="RefSeq" id="WP_021632092.1">
    <property type="nucleotide sequence ID" value="NZ_JADMOW010000062.1"/>
</dbReference>
<proteinExistence type="inferred from homology"/>
<dbReference type="PANTHER" id="PTHR11040:SF211">
    <property type="entry name" value="ZINC TRANSPORTER ZIP11"/>
    <property type="match status" value="1"/>
</dbReference>
<dbReference type="Proteomes" id="UP000095746">
    <property type="component" value="Unassembled WGS sequence"/>
</dbReference>
<keyword evidence="7 8" id="KW-0472">Membrane</keyword>
<evidence type="ECO:0000256" key="7">
    <source>
        <dbReference type="ARBA" id="ARBA00023136"/>
    </source>
</evidence>
<evidence type="ECO:0000256" key="8">
    <source>
        <dbReference type="SAM" id="Phobius"/>
    </source>
</evidence>
<evidence type="ECO:0000256" key="3">
    <source>
        <dbReference type="ARBA" id="ARBA00022475"/>
    </source>
</evidence>
<evidence type="ECO:0000313" key="9">
    <source>
        <dbReference type="EMBL" id="CUO38275.1"/>
    </source>
</evidence>
<dbReference type="Pfam" id="PF02535">
    <property type="entry name" value="Zip"/>
    <property type="match status" value="1"/>
</dbReference>
<accession>A0A174EQH2</accession>
<keyword evidence="6 8" id="KW-1133">Transmembrane helix</keyword>
<dbReference type="EMBL" id="CYZT01000082">
    <property type="protein sequence ID" value="CUO38275.1"/>
    <property type="molecule type" value="Genomic_DNA"/>
</dbReference>
<feature type="transmembrane region" description="Helical" evidence="8">
    <location>
        <begin position="6"/>
        <end position="26"/>
    </location>
</feature>
<evidence type="ECO:0000256" key="4">
    <source>
        <dbReference type="ARBA" id="ARBA00022692"/>
    </source>
</evidence>
<dbReference type="PANTHER" id="PTHR11040">
    <property type="entry name" value="ZINC/IRON TRANSPORTER"/>
    <property type="match status" value="1"/>
</dbReference>
<keyword evidence="5" id="KW-0862">Zinc</keyword>
<evidence type="ECO:0000256" key="5">
    <source>
        <dbReference type="ARBA" id="ARBA00022833"/>
    </source>
</evidence>
<dbReference type="GO" id="GO:0005385">
    <property type="term" value="F:zinc ion transmembrane transporter activity"/>
    <property type="evidence" value="ECO:0007669"/>
    <property type="project" value="TreeGrafter"/>
</dbReference>
<dbReference type="GO" id="GO:0005886">
    <property type="term" value="C:plasma membrane"/>
    <property type="evidence" value="ECO:0007669"/>
    <property type="project" value="UniProtKB-SubCell"/>
</dbReference>
<comment type="subcellular location">
    <subcellularLocation>
        <location evidence="1">Cell membrane</location>
        <topology evidence="1">Multi-pass membrane protein</topology>
    </subcellularLocation>
</comment>
<reference evidence="9 10" key="1">
    <citation type="submission" date="2015-09" db="EMBL/GenBank/DDBJ databases">
        <authorList>
            <consortium name="Pathogen Informatics"/>
        </authorList>
    </citation>
    <scope>NUCLEOTIDE SEQUENCE [LARGE SCALE GENOMIC DNA]</scope>
    <source>
        <strain evidence="9 10">2789STDY5608854</strain>
    </source>
</reference>
<sequence>MQTSVIYGLLIPFVGTSLGSACVFFLKKGLVDRVQRGLTGFASGVMVAASIWSLLIPAMDQSAGAGTWAFLPAVIGFWVGILFLLGLDHLIPHLHQKSSRAEGPHTQLRRSTMMVLAVTLHNIPEGMAVGVVYAGYLAGDGQITMMGALALSLGIAIQNFPEGAIISMPLRAEGMNKPRAFAGGVLSGAVEPLGALLTILAAGLVIPALPYLLSFAAGAMIYVVVEELIPEMSQGEHSDVGTLTFALGFTLMMALDVALG</sequence>
<gene>
    <name evidence="9" type="primary">zupT_1</name>
    <name evidence="9" type="ORF">ERS852411_01445</name>
</gene>
<feature type="transmembrane region" description="Helical" evidence="8">
    <location>
        <begin position="68"/>
        <end position="91"/>
    </location>
</feature>
<keyword evidence="3" id="KW-1003">Cell membrane</keyword>
<feature type="transmembrane region" description="Helical" evidence="8">
    <location>
        <begin position="38"/>
        <end position="56"/>
    </location>
</feature>
<feature type="transmembrane region" description="Helical" evidence="8">
    <location>
        <begin position="112"/>
        <end position="136"/>
    </location>
</feature>
<comment type="similarity">
    <text evidence="2">Belongs to the ZIP transporter (TC 2.A.5) family.</text>
</comment>
<evidence type="ECO:0000313" key="10">
    <source>
        <dbReference type="Proteomes" id="UP000095746"/>
    </source>
</evidence>
<name>A0A174EQH2_FLAPL</name>
<evidence type="ECO:0000256" key="6">
    <source>
        <dbReference type="ARBA" id="ARBA00022989"/>
    </source>
</evidence>